<dbReference type="InterPro" id="IPR016156">
    <property type="entry name" value="FAD/NAD-linked_Rdtase_dimer_sf"/>
</dbReference>
<evidence type="ECO:0000313" key="6">
    <source>
        <dbReference type="EMBL" id="MDJ1184579.1"/>
    </source>
</evidence>
<evidence type="ECO:0000313" key="7">
    <source>
        <dbReference type="Proteomes" id="UP001232992"/>
    </source>
</evidence>
<dbReference type="Pfam" id="PF02852">
    <property type="entry name" value="Pyr_redox_dim"/>
    <property type="match status" value="1"/>
</dbReference>
<reference evidence="6 7" key="1">
    <citation type="submission" date="2023-01" db="EMBL/GenBank/DDBJ databases">
        <title>Novel diversity within Roseofilum (Cyanobacteria; Desertifilaceae) from marine benthic mats with descriptions of four novel species.</title>
        <authorList>
            <person name="Wang Y."/>
            <person name="Berthold D.E."/>
            <person name="Hu J."/>
            <person name="Lefler F.W."/>
            <person name="Laughinghouse H.D. IV."/>
        </authorList>
    </citation>
    <scope>NUCLEOTIDE SEQUENCE [LARGE SCALE GENOMIC DNA]</scope>
    <source>
        <strain evidence="6 7">BLCC-M143</strain>
    </source>
</reference>
<dbReference type="PANTHER" id="PTHR43014">
    <property type="entry name" value="MERCURIC REDUCTASE"/>
    <property type="match status" value="1"/>
</dbReference>
<dbReference type="InterPro" id="IPR023753">
    <property type="entry name" value="FAD/NAD-binding_dom"/>
</dbReference>
<dbReference type="PRINTS" id="PR00368">
    <property type="entry name" value="FADPNR"/>
</dbReference>
<dbReference type="Gene3D" id="3.30.390.30">
    <property type="match status" value="1"/>
</dbReference>
<feature type="domain" description="Pyridine nucleotide-disulphide oxidoreductase dimerisation" evidence="4">
    <location>
        <begin position="336"/>
        <end position="438"/>
    </location>
</feature>
<dbReference type="Proteomes" id="UP001232992">
    <property type="component" value="Unassembled WGS sequence"/>
</dbReference>
<evidence type="ECO:0000256" key="2">
    <source>
        <dbReference type="ARBA" id="ARBA00022630"/>
    </source>
</evidence>
<dbReference type="EMBL" id="JAQOSQ010000016">
    <property type="protein sequence ID" value="MDJ1184579.1"/>
    <property type="molecule type" value="Genomic_DNA"/>
</dbReference>
<sequence length="471" mass="52047">MAVDYDLIILGASPGGIEAAAIAARQGARVGLIVPSSSKSEWVWGYRPGHWFAMSQILQQVRDRPELPPVSRPQSYPEIAEWIAVAINTLNALNSPAALAELGVDIIDEWGEFQRHEGRLAIALQNRRLVASSYLLALETDPRVEIDGLAEAGYLVPDRLLELKELPEEIAIIGSDPRGVEFAQLLQQLGTKVTLITPESRLLPLEEPEADRALHIRLQGMGVTILTETEVSQARKIDRQTWLQIDSRAIAVDRVLLVTPGPLPLDRATLEFLGMACSDRGILVNDKLQTTNPLIYACGDSIGGYSLPHLTRYEANIAVQNALLIPIFPMRYNSFAYTIYTDPALARVGLTEAGARSRYGHKIRVITLSMQEIPGAIVLGEIAGFMKVVLRENGIVLGATVLGARAEEIIHTLSLAIANEIKLQDFQHSPGCLGSISEGLSQLCDRWNQMRWERSFWSPSLLKWWLSWVKC</sequence>
<evidence type="ECO:0000259" key="4">
    <source>
        <dbReference type="Pfam" id="PF02852"/>
    </source>
</evidence>
<dbReference type="PANTHER" id="PTHR43014:SF2">
    <property type="entry name" value="MERCURIC REDUCTASE"/>
    <property type="match status" value="1"/>
</dbReference>
<dbReference type="SUPFAM" id="SSF51905">
    <property type="entry name" value="FAD/NAD(P)-binding domain"/>
    <property type="match status" value="1"/>
</dbReference>
<dbReference type="SUPFAM" id="SSF55424">
    <property type="entry name" value="FAD/NAD-linked reductases, dimerisation (C-terminal) domain"/>
    <property type="match status" value="1"/>
</dbReference>
<name>A0ABT7C1F5_9CYAN</name>
<dbReference type="PRINTS" id="PR00411">
    <property type="entry name" value="PNDRDTASEI"/>
</dbReference>
<accession>A0ABT7C1F5</accession>
<dbReference type="RefSeq" id="WP_283759234.1">
    <property type="nucleotide sequence ID" value="NZ_JAQOSQ010000016.1"/>
</dbReference>
<dbReference type="Pfam" id="PF07992">
    <property type="entry name" value="Pyr_redox_2"/>
    <property type="match status" value="1"/>
</dbReference>
<dbReference type="InterPro" id="IPR036188">
    <property type="entry name" value="FAD/NAD-bd_sf"/>
</dbReference>
<comment type="cofactor">
    <cofactor evidence="1">
        <name>FAD</name>
        <dbReference type="ChEBI" id="CHEBI:57692"/>
    </cofactor>
</comment>
<evidence type="ECO:0000256" key="1">
    <source>
        <dbReference type="ARBA" id="ARBA00001974"/>
    </source>
</evidence>
<evidence type="ECO:0000259" key="5">
    <source>
        <dbReference type="Pfam" id="PF07992"/>
    </source>
</evidence>
<gene>
    <name evidence="6" type="ORF">PMH09_15435</name>
</gene>
<dbReference type="InterPro" id="IPR004099">
    <property type="entry name" value="Pyr_nucl-diS_OxRdtase_dimer"/>
</dbReference>
<evidence type="ECO:0000256" key="3">
    <source>
        <dbReference type="ARBA" id="ARBA00022827"/>
    </source>
</evidence>
<dbReference type="Gene3D" id="3.50.50.60">
    <property type="entry name" value="FAD/NAD(P)-binding domain"/>
    <property type="match status" value="2"/>
</dbReference>
<keyword evidence="3" id="KW-0274">FAD</keyword>
<feature type="domain" description="FAD/NAD(P)-binding" evidence="5">
    <location>
        <begin position="5"/>
        <end position="305"/>
    </location>
</feature>
<organism evidence="6 7">
    <name type="scientific">Roseofilum casamattae BLCC-M143</name>
    <dbReference type="NCBI Taxonomy" id="3022442"/>
    <lineage>
        <taxon>Bacteria</taxon>
        <taxon>Bacillati</taxon>
        <taxon>Cyanobacteriota</taxon>
        <taxon>Cyanophyceae</taxon>
        <taxon>Desertifilales</taxon>
        <taxon>Desertifilaceae</taxon>
        <taxon>Roseofilum</taxon>
        <taxon>Roseofilum casamattae</taxon>
    </lineage>
</organism>
<comment type="caution">
    <text evidence="6">The sequence shown here is derived from an EMBL/GenBank/DDBJ whole genome shotgun (WGS) entry which is preliminary data.</text>
</comment>
<keyword evidence="7" id="KW-1185">Reference proteome</keyword>
<proteinExistence type="predicted"/>
<keyword evidence="2" id="KW-0285">Flavoprotein</keyword>
<protein>
    <submittedName>
        <fullName evidence="6">NAD(P)/FAD-dependent oxidoreductase</fullName>
    </submittedName>
</protein>